<dbReference type="Proteomes" id="UP000478052">
    <property type="component" value="Unassembled WGS sequence"/>
</dbReference>
<feature type="non-terminal residue" evidence="3">
    <location>
        <position position="300"/>
    </location>
</feature>
<comment type="caution">
    <text evidence="3">The sequence shown here is derived from an EMBL/GenBank/DDBJ whole genome shotgun (WGS) entry which is preliminary data.</text>
</comment>
<reference evidence="3 4" key="1">
    <citation type="submission" date="2019-08" db="EMBL/GenBank/DDBJ databases">
        <title>Whole genome of Aphis craccivora.</title>
        <authorList>
            <person name="Voronova N.V."/>
            <person name="Shulinski R.S."/>
            <person name="Bandarenka Y.V."/>
            <person name="Zhorov D.G."/>
            <person name="Warner D."/>
        </authorList>
    </citation>
    <scope>NUCLEOTIDE SEQUENCE [LARGE SCALE GENOMIC DNA]</scope>
    <source>
        <strain evidence="3">180601</strain>
        <tissue evidence="3">Whole Body</tissue>
    </source>
</reference>
<keyword evidence="4" id="KW-1185">Reference proteome</keyword>
<organism evidence="3 4">
    <name type="scientific">Aphis craccivora</name>
    <name type="common">Cowpea aphid</name>
    <dbReference type="NCBI Taxonomy" id="307492"/>
    <lineage>
        <taxon>Eukaryota</taxon>
        <taxon>Metazoa</taxon>
        <taxon>Ecdysozoa</taxon>
        <taxon>Arthropoda</taxon>
        <taxon>Hexapoda</taxon>
        <taxon>Insecta</taxon>
        <taxon>Pterygota</taxon>
        <taxon>Neoptera</taxon>
        <taxon>Paraneoptera</taxon>
        <taxon>Hemiptera</taxon>
        <taxon>Sternorrhyncha</taxon>
        <taxon>Aphidomorpha</taxon>
        <taxon>Aphidoidea</taxon>
        <taxon>Aphididae</taxon>
        <taxon>Aphidini</taxon>
        <taxon>Aphis</taxon>
        <taxon>Aphis</taxon>
    </lineage>
</organism>
<protein>
    <recommendedName>
        <fullName evidence="5">Transposable element P transposase</fullName>
    </recommendedName>
</protein>
<evidence type="ECO:0000259" key="2">
    <source>
        <dbReference type="Pfam" id="PF21787"/>
    </source>
</evidence>
<dbReference type="InterPro" id="IPR021896">
    <property type="entry name" value="THAP9-like_HTH"/>
</dbReference>
<dbReference type="InterPro" id="IPR048365">
    <property type="entry name" value="TNP-like_RNaseH_N"/>
</dbReference>
<dbReference type="EMBL" id="VUJU01004811">
    <property type="protein sequence ID" value="KAF0753185.1"/>
    <property type="molecule type" value="Genomic_DNA"/>
</dbReference>
<dbReference type="Pfam" id="PF12017">
    <property type="entry name" value="Tnp_P_element"/>
    <property type="match status" value="1"/>
</dbReference>
<dbReference type="Pfam" id="PF21787">
    <property type="entry name" value="TNP-like_RNaseH_N"/>
    <property type="match status" value="1"/>
</dbReference>
<evidence type="ECO:0000313" key="4">
    <source>
        <dbReference type="Proteomes" id="UP000478052"/>
    </source>
</evidence>
<name>A0A6G0YCU3_APHCR</name>
<dbReference type="AlphaFoldDB" id="A0A6G0YCU3"/>
<evidence type="ECO:0008006" key="5">
    <source>
        <dbReference type="Google" id="ProtNLM"/>
    </source>
</evidence>
<sequence length="300" mass="35317">MKLKLRKCQQMISKQKKTIFILQNKVKKYNSENNKQILTKFKNNSITQMQLRLDHLKRKGWRFKKMEKSFALSLYYNSPKAYTFMRKFLCLPTIRSLKKWLQLLDVSCGLNENVLEILKTKFINAEPKHKLVSIIIDEMSIKTFISYNSQNDQFHGFEDFGEYSMDLKCKKYCNQALVVMIKKTGNRTLFFKWTLGNKPKVVICDQGTNNISMRKLFGVNRLKPYITFEEESIYFFHDSPHLIMSVGNNFKNMIFLTEIKSQGGSKIKLNSYGAASFFSHACLFSNTDFKPYCQLRNYDT</sequence>
<feature type="domain" description="Transposable element P transposase-like RNase H" evidence="2">
    <location>
        <begin position="107"/>
        <end position="182"/>
    </location>
</feature>
<dbReference type="OrthoDB" id="7331812at2759"/>
<proteinExistence type="predicted"/>
<gene>
    <name evidence="3" type="ORF">FWK35_00016797</name>
</gene>
<feature type="domain" description="THAP9-like helix-turn-helix" evidence="1">
    <location>
        <begin position="27"/>
        <end position="100"/>
    </location>
</feature>
<accession>A0A6G0YCU3</accession>
<evidence type="ECO:0000313" key="3">
    <source>
        <dbReference type="EMBL" id="KAF0753185.1"/>
    </source>
</evidence>
<evidence type="ECO:0000259" key="1">
    <source>
        <dbReference type="Pfam" id="PF12017"/>
    </source>
</evidence>